<gene>
    <name evidence="2" type="ORF">GCM10010260_73640</name>
</gene>
<sequence>MREELAPKWQAARESALRERRGGDRRRAVGAWPKQRLVFVDRILVTLVHLRLGLPHAALAQLYGVDRSTVPDRPGLRLRTLEDVFAYAEAEGGDLRIGGTEVQDRRPRGSPRPQDIRLRQEEAEHGQDHHLQRRVNC</sequence>
<name>A0A918IL20_9ACTN</name>
<dbReference type="AlphaFoldDB" id="A0A918IL20"/>
<evidence type="ECO:0000313" key="2">
    <source>
        <dbReference type="EMBL" id="GGV22576.1"/>
    </source>
</evidence>
<reference evidence="2" key="2">
    <citation type="submission" date="2020-09" db="EMBL/GenBank/DDBJ databases">
        <authorList>
            <person name="Sun Q."/>
            <person name="Ohkuma M."/>
        </authorList>
    </citation>
    <scope>NUCLEOTIDE SEQUENCE</scope>
    <source>
        <strain evidence="2">JCM 4369</strain>
    </source>
</reference>
<reference evidence="2" key="1">
    <citation type="journal article" date="2014" name="Int. J. Syst. Evol. Microbiol.">
        <title>Complete genome sequence of Corynebacterium casei LMG S-19264T (=DSM 44701T), isolated from a smear-ripened cheese.</title>
        <authorList>
            <consortium name="US DOE Joint Genome Institute (JGI-PGF)"/>
            <person name="Walter F."/>
            <person name="Albersmeier A."/>
            <person name="Kalinowski J."/>
            <person name="Ruckert C."/>
        </authorList>
    </citation>
    <scope>NUCLEOTIDE SEQUENCE</scope>
    <source>
        <strain evidence="2">JCM 4369</strain>
    </source>
</reference>
<comment type="caution">
    <text evidence="2">The sequence shown here is derived from an EMBL/GenBank/DDBJ whole genome shotgun (WGS) entry which is preliminary data.</text>
</comment>
<dbReference type="InterPro" id="IPR027805">
    <property type="entry name" value="Transposase_HTH_dom"/>
</dbReference>
<protein>
    <recommendedName>
        <fullName evidence="1">Transposase Helix-turn-helix domain-containing protein</fullName>
    </recommendedName>
</protein>
<keyword evidence="3" id="KW-1185">Reference proteome</keyword>
<dbReference type="Pfam" id="PF13613">
    <property type="entry name" value="HTH_Tnp_4"/>
    <property type="match status" value="1"/>
</dbReference>
<evidence type="ECO:0000313" key="3">
    <source>
        <dbReference type="Proteomes" id="UP000618795"/>
    </source>
</evidence>
<proteinExistence type="predicted"/>
<dbReference type="Proteomes" id="UP000618795">
    <property type="component" value="Unassembled WGS sequence"/>
</dbReference>
<organism evidence="2 3">
    <name type="scientific">Streptomyces filipinensis</name>
    <dbReference type="NCBI Taxonomy" id="66887"/>
    <lineage>
        <taxon>Bacteria</taxon>
        <taxon>Bacillati</taxon>
        <taxon>Actinomycetota</taxon>
        <taxon>Actinomycetes</taxon>
        <taxon>Kitasatosporales</taxon>
        <taxon>Streptomycetaceae</taxon>
        <taxon>Streptomyces</taxon>
    </lineage>
</organism>
<accession>A0A918IL20</accession>
<dbReference type="EMBL" id="BMTD01000024">
    <property type="protein sequence ID" value="GGV22576.1"/>
    <property type="molecule type" value="Genomic_DNA"/>
</dbReference>
<evidence type="ECO:0000259" key="1">
    <source>
        <dbReference type="Pfam" id="PF13613"/>
    </source>
</evidence>
<feature type="domain" description="Transposase Helix-turn-helix" evidence="1">
    <location>
        <begin position="36"/>
        <end position="70"/>
    </location>
</feature>